<dbReference type="OrthoDB" id="16679at2759"/>
<proteinExistence type="predicted"/>
<evidence type="ECO:0000313" key="3">
    <source>
        <dbReference type="Proteomes" id="UP000053825"/>
    </source>
</evidence>
<keyword evidence="3" id="KW-1185">Reference proteome</keyword>
<organism evidence="2 3">
    <name type="scientific">Habropoda laboriosa</name>
    <dbReference type="NCBI Taxonomy" id="597456"/>
    <lineage>
        <taxon>Eukaryota</taxon>
        <taxon>Metazoa</taxon>
        <taxon>Ecdysozoa</taxon>
        <taxon>Arthropoda</taxon>
        <taxon>Hexapoda</taxon>
        <taxon>Insecta</taxon>
        <taxon>Pterygota</taxon>
        <taxon>Neoptera</taxon>
        <taxon>Endopterygota</taxon>
        <taxon>Hymenoptera</taxon>
        <taxon>Apocrita</taxon>
        <taxon>Aculeata</taxon>
        <taxon>Apoidea</taxon>
        <taxon>Anthophila</taxon>
        <taxon>Apidae</taxon>
        <taxon>Habropoda</taxon>
    </lineage>
</organism>
<dbReference type="Proteomes" id="UP000053825">
    <property type="component" value="Unassembled WGS sequence"/>
</dbReference>
<feature type="region of interest" description="Disordered" evidence="1">
    <location>
        <begin position="35"/>
        <end position="55"/>
    </location>
</feature>
<gene>
    <name evidence="2" type="ORF">WH47_05638</name>
</gene>
<dbReference type="EMBL" id="KQ414786">
    <property type="protein sequence ID" value="KOC60860.1"/>
    <property type="molecule type" value="Genomic_DNA"/>
</dbReference>
<evidence type="ECO:0000313" key="2">
    <source>
        <dbReference type="EMBL" id="KOC60860.1"/>
    </source>
</evidence>
<sequence length="238" mass="27319">MASIFNLFGEISERDKDSVLKPLSRSKTSLEINNLARKNVGQSKPKGLSIRSNSDLNVPAAVQNSFSKQQENLKPKLTQLDSSGCPVSPRKDLLSKKLNESSNTLKDASLKEIFNKKDVKLSIPSYESIFKKPLPPKKMIKKIYPEPERLAPYHDVQFEFEDIYTKTIENEFKELLMKKRNEEIPYIDEGFESDPECIDFEIPELRTSPKLFYEEQAQCKTPDLPEISDGDNDNHFEE</sequence>
<feature type="region of interest" description="Disordered" evidence="1">
    <location>
        <begin position="219"/>
        <end position="238"/>
    </location>
</feature>
<dbReference type="AlphaFoldDB" id="A0A0L7QQG8"/>
<name>A0A0L7QQG8_9HYME</name>
<protein>
    <submittedName>
        <fullName evidence="2">Uncharacterized protein</fullName>
    </submittedName>
</protein>
<reference evidence="2 3" key="1">
    <citation type="submission" date="2015-07" db="EMBL/GenBank/DDBJ databases">
        <title>The genome of Habropoda laboriosa.</title>
        <authorList>
            <person name="Pan H."/>
            <person name="Kapheim K."/>
        </authorList>
    </citation>
    <scope>NUCLEOTIDE SEQUENCE [LARGE SCALE GENOMIC DNA]</scope>
    <source>
        <strain evidence="2">0110345459</strain>
    </source>
</reference>
<accession>A0A0L7QQG8</accession>
<evidence type="ECO:0000256" key="1">
    <source>
        <dbReference type="SAM" id="MobiDB-lite"/>
    </source>
</evidence>
<dbReference type="STRING" id="597456.A0A0L7QQG8"/>